<evidence type="ECO:0000313" key="2">
    <source>
        <dbReference type="Proteomes" id="UP001501459"/>
    </source>
</evidence>
<comment type="caution">
    <text evidence="1">The sequence shown here is derived from an EMBL/GenBank/DDBJ whole genome shotgun (WGS) entry which is preliminary data.</text>
</comment>
<dbReference type="EMBL" id="BAAADM010000055">
    <property type="protein sequence ID" value="GAA0446791.1"/>
    <property type="molecule type" value="Genomic_DNA"/>
</dbReference>
<reference evidence="1 2" key="1">
    <citation type="journal article" date="2019" name="Int. J. Syst. Evol. Microbiol.">
        <title>The Global Catalogue of Microorganisms (GCM) 10K type strain sequencing project: providing services to taxonomists for standard genome sequencing and annotation.</title>
        <authorList>
            <consortium name="The Broad Institute Genomics Platform"/>
            <consortium name="The Broad Institute Genome Sequencing Center for Infectious Disease"/>
            <person name="Wu L."/>
            <person name="Ma J."/>
        </authorList>
    </citation>
    <scope>NUCLEOTIDE SEQUENCE [LARGE SCALE GENOMIC DNA]</scope>
    <source>
        <strain evidence="1 2">JCM 12149</strain>
    </source>
</reference>
<name>A0ABN0ZGH0_9BACI</name>
<gene>
    <name evidence="1" type="ORF">GCM10008983_25860</name>
</gene>
<evidence type="ECO:0000313" key="1">
    <source>
        <dbReference type="EMBL" id="GAA0446791.1"/>
    </source>
</evidence>
<organism evidence="1 2">
    <name type="scientific">Lentibacillus halophilus</name>
    <dbReference type="NCBI Taxonomy" id="295065"/>
    <lineage>
        <taxon>Bacteria</taxon>
        <taxon>Bacillati</taxon>
        <taxon>Bacillota</taxon>
        <taxon>Bacilli</taxon>
        <taxon>Bacillales</taxon>
        <taxon>Bacillaceae</taxon>
        <taxon>Lentibacillus</taxon>
    </lineage>
</organism>
<protein>
    <recommendedName>
        <fullName evidence="3">Cold-inducible protein YdjO</fullName>
    </recommendedName>
</protein>
<accession>A0ABN0ZGH0</accession>
<dbReference type="RefSeq" id="WP_343753889.1">
    <property type="nucleotide sequence ID" value="NZ_BAAADM010000055.1"/>
</dbReference>
<keyword evidence="2" id="KW-1185">Reference proteome</keyword>
<evidence type="ECO:0008006" key="3">
    <source>
        <dbReference type="Google" id="ProtNLM"/>
    </source>
</evidence>
<dbReference type="InterPro" id="IPR025916">
    <property type="entry name" value="YdjO"/>
</dbReference>
<sequence>MSFSRGSKKAAPEVDTNVWACTNDECAGWMRESYSFHEEPECPLCQSPMNKEIRTLPELADE</sequence>
<dbReference type="Proteomes" id="UP001501459">
    <property type="component" value="Unassembled WGS sequence"/>
</dbReference>
<proteinExistence type="predicted"/>
<dbReference type="Pfam" id="PF14169">
    <property type="entry name" value="YdjO"/>
    <property type="match status" value="1"/>
</dbReference>